<dbReference type="EMBL" id="JAACNO010000556">
    <property type="protein sequence ID" value="KAF4146850.1"/>
    <property type="molecule type" value="Genomic_DNA"/>
</dbReference>
<gene>
    <name evidence="2" type="ORF">GN958_ATG03987</name>
</gene>
<organism evidence="2 3">
    <name type="scientific">Phytophthora infestans</name>
    <name type="common">Potato late blight agent</name>
    <name type="synonym">Botrytis infestans</name>
    <dbReference type="NCBI Taxonomy" id="4787"/>
    <lineage>
        <taxon>Eukaryota</taxon>
        <taxon>Sar</taxon>
        <taxon>Stramenopiles</taxon>
        <taxon>Oomycota</taxon>
        <taxon>Peronosporomycetes</taxon>
        <taxon>Peronosporales</taxon>
        <taxon>Peronosporaceae</taxon>
        <taxon>Phytophthora</taxon>
    </lineage>
</organism>
<dbReference type="AlphaFoldDB" id="A0A8S9V1N9"/>
<sequence length="84" mass="9640">MDALRTLLSQIAPDLPAIRTTYTCMYTCMQTTHYAFPPPDRRKQMNPAERMRRSARKRVPPESDSDSDYNVDDETALVTEASSR</sequence>
<feature type="region of interest" description="Disordered" evidence="1">
    <location>
        <begin position="33"/>
        <end position="84"/>
    </location>
</feature>
<evidence type="ECO:0000313" key="3">
    <source>
        <dbReference type="Proteomes" id="UP000704712"/>
    </source>
</evidence>
<evidence type="ECO:0000256" key="1">
    <source>
        <dbReference type="SAM" id="MobiDB-lite"/>
    </source>
</evidence>
<dbReference type="Proteomes" id="UP000704712">
    <property type="component" value="Unassembled WGS sequence"/>
</dbReference>
<proteinExistence type="predicted"/>
<accession>A0A8S9V1N9</accession>
<reference evidence="2" key="1">
    <citation type="submission" date="2020-03" db="EMBL/GenBank/DDBJ databases">
        <title>Hybrid Assembly of Korean Phytophthora infestans isolates.</title>
        <authorList>
            <person name="Prokchorchik M."/>
            <person name="Lee Y."/>
            <person name="Seo J."/>
            <person name="Cho J.-H."/>
            <person name="Park Y.-E."/>
            <person name="Jang D.-C."/>
            <person name="Im J.-S."/>
            <person name="Choi J.-G."/>
            <person name="Park H.-J."/>
            <person name="Lee G.-B."/>
            <person name="Lee Y.-G."/>
            <person name="Hong S.-Y."/>
            <person name="Cho K."/>
            <person name="Sohn K.H."/>
        </authorList>
    </citation>
    <scope>NUCLEOTIDE SEQUENCE</scope>
    <source>
        <strain evidence="2">KR_2_A2</strain>
    </source>
</reference>
<name>A0A8S9V1N9_PHYIN</name>
<comment type="caution">
    <text evidence="2">The sequence shown here is derived from an EMBL/GenBank/DDBJ whole genome shotgun (WGS) entry which is preliminary data.</text>
</comment>
<feature type="compositionally biased region" description="Acidic residues" evidence="1">
    <location>
        <begin position="63"/>
        <end position="75"/>
    </location>
</feature>
<protein>
    <submittedName>
        <fullName evidence="2">Uncharacterized protein</fullName>
    </submittedName>
</protein>
<evidence type="ECO:0000313" key="2">
    <source>
        <dbReference type="EMBL" id="KAF4146850.1"/>
    </source>
</evidence>